<name>A0A368YAZ5_9BACI</name>
<dbReference type="Proteomes" id="UP000252585">
    <property type="component" value="Unassembled WGS sequence"/>
</dbReference>
<sequence>MIKEICISERKNAEQVLGIQIPAYRVEAELIGSYDIPLLKDTVDTL</sequence>
<organism evidence="1 2">
    <name type="scientific">Saliterribacillus persicus</name>
    <dbReference type="NCBI Taxonomy" id="930114"/>
    <lineage>
        <taxon>Bacteria</taxon>
        <taxon>Bacillati</taxon>
        <taxon>Bacillota</taxon>
        <taxon>Bacilli</taxon>
        <taxon>Bacillales</taxon>
        <taxon>Bacillaceae</taxon>
        <taxon>Saliterribacillus</taxon>
    </lineage>
</organism>
<protein>
    <submittedName>
        <fullName evidence="1">Uncharacterized protein</fullName>
    </submittedName>
</protein>
<reference evidence="1 2" key="1">
    <citation type="submission" date="2018-07" db="EMBL/GenBank/DDBJ databases">
        <title>Genomic Encyclopedia of Type Strains, Phase IV (KMG-IV): sequencing the most valuable type-strain genomes for metagenomic binning, comparative biology and taxonomic classification.</title>
        <authorList>
            <person name="Goeker M."/>
        </authorList>
    </citation>
    <scope>NUCLEOTIDE SEQUENCE [LARGE SCALE GENOMIC DNA]</scope>
    <source>
        <strain evidence="1 2">DSM 27696</strain>
    </source>
</reference>
<dbReference type="AlphaFoldDB" id="A0A368YAZ5"/>
<comment type="caution">
    <text evidence="1">The sequence shown here is derived from an EMBL/GenBank/DDBJ whole genome shotgun (WGS) entry which is preliminary data.</text>
</comment>
<accession>A0A368YAZ5</accession>
<evidence type="ECO:0000313" key="2">
    <source>
        <dbReference type="Proteomes" id="UP000252585"/>
    </source>
</evidence>
<keyword evidence="2" id="KW-1185">Reference proteome</keyword>
<proteinExistence type="predicted"/>
<dbReference type="EMBL" id="QPJJ01000002">
    <property type="protein sequence ID" value="RCW76869.1"/>
    <property type="molecule type" value="Genomic_DNA"/>
</dbReference>
<gene>
    <name evidence="1" type="ORF">DFR57_102144</name>
</gene>
<evidence type="ECO:0000313" key="1">
    <source>
        <dbReference type="EMBL" id="RCW76869.1"/>
    </source>
</evidence>
<dbReference type="RefSeq" id="WP_245937366.1">
    <property type="nucleotide sequence ID" value="NZ_QPJJ01000002.1"/>
</dbReference>